<reference evidence="2 3" key="1">
    <citation type="submission" date="2016-06" db="EMBL/GenBank/DDBJ databases">
        <title>Domibacillus iocasae genome sequencing.</title>
        <authorList>
            <person name="Verma A."/>
            <person name="Pal Y."/>
            <person name="Ojha A.K."/>
            <person name="Krishnamurthi S."/>
        </authorList>
    </citation>
    <scope>NUCLEOTIDE SEQUENCE [LARGE SCALE GENOMIC DNA]</scope>
    <source>
        <strain evidence="2 3">DSM 29979</strain>
    </source>
</reference>
<gene>
    <name evidence="2" type="ORF">BA724_12390</name>
</gene>
<protein>
    <submittedName>
        <fullName evidence="2">Uncharacterized protein</fullName>
    </submittedName>
</protein>
<dbReference type="EMBL" id="MAMP01000024">
    <property type="protein sequence ID" value="OES43883.1"/>
    <property type="molecule type" value="Genomic_DNA"/>
</dbReference>
<dbReference type="Proteomes" id="UP000095658">
    <property type="component" value="Unassembled WGS sequence"/>
</dbReference>
<keyword evidence="3" id="KW-1185">Reference proteome</keyword>
<feature type="region of interest" description="Disordered" evidence="1">
    <location>
        <begin position="261"/>
        <end position="322"/>
    </location>
</feature>
<organism evidence="2 3">
    <name type="scientific">Domibacillus iocasae</name>
    <dbReference type="NCBI Taxonomy" id="1714016"/>
    <lineage>
        <taxon>Bacteria</taxon>
        <taxon>Bacillati</taxon>
        <taxon>Bacillota</taxon>
        <taxon>Bacilli</taxon>
        <taxon>Bacillales</taxon>
        <taxon>Bacillaceae</taxon>
        <taxon>Domibacillus</taxon>
    </lineage>
</organism>
<evidence type="ECO:0000313" key="3">
    <source>
        <dbReference type="Proteomes" id="UP000095658"/>
    </source>
</evidence>
<evidence type="ECO:0000256" key="1">
    <source>
        <dbReference type="SAM" id="MobiDB-lite"/>
    </source>
</evidence>
<evidence type="ECO:0000313" key="2">
    <source>
        <dbReference type="EMBL" id="OES43883.1"/>
    </source>
</evidence>
<feature type="compositionally biased region" description="Basic and acidic residues" evidence="1">
    <location>
        <begin position="261"/>
        <end position="270"/>
    </location>
</feature>
<sequence length="322" mass="36426">MFFMTNFFNKRNQAKEKARLPDLPAELHQTLGMRLEEGYLLVNKLYEAWNDTSAAAVKNRLIGKGILSNKEYGWYELELKRFFCLSAIMKNVPMYNEKVDAIWHDMILFTKDYADFCEQFNGAMIHHTPTDKASMTKASASHERAVYELVYGILFDPHSGSELIQRPFGRCLLGRQFMLECKQLKGQELERYIQDTIFKNENSRYDHLIHKISKQIAHHVTEAKERIERSGTADTRNVKRSLSSSDQAVYLPLYTSMEAAHEPEEKERDSAAISSCNGSDGRRYDHDRSDTDHHGSDSSGGSADSGDSSSSSCSSCGGGCSS</sequence>
<name>A0A1E7DLF4_9BACI</name>
<feature type="compositionally biased region" description="Basic and acidic residues" evidence="1">
    <location>
        <begin position="280"/>
        <end position="296"/>
    </location>
</feature>
<feature type="compositionally biased region" description="Low complexity" evidence="1">
    <location>
        <begin position="297"/>
        <end position="315"/>
    </location>
</feature>
<dbReference type="STRING" id="1714016.BA724_12390"/>
<accession>A0A1E7DLF4</accession>
<dbReference type="RefSeq" id="WP_069939661.1">
    <property type="nucleotide sequence ID" value="NZ_MAMP01000024.1"/>
</dbReference>
<dbReference type="OrthoDB" id="71172at2"/>
<comment type="caution">
    <text evidence="2">The sequence shown here is derived from an EMBL/GenBank/DDBJ whole genome shotgun (WGS) entry which is preliminary data.</text>
</comment>
<proteinExistence type="predicted"/>
<dbReference type="AlphaFoldDB" id="A0A1E7DLF4"/>